<sequence>MPFLLYLTLIADEIEGFIIRELCLSIKKKSDPVFKENRAKNLYTTDGWIGSSTRTAQHTTPASWIGASTHAAPHIHPTQNTTADPADRQKSSLPSSTTRQAAPTSSTGPPPSATNQ</sequence>
<feature type="region of interest" description="Disordered" evidence="1">
    <location>
        <begin position="46"/>
        <end position="116"/>
    </location>
</feature>
<evidence type="ECO:0000313" key="3">
    <source>
        <dbReference type="Proteomes" id="UP001341281"/>
    </source>
</evidence>
<gene>
    <name evidence="2" type="ORF">U9M48_000797</name>
</gene>
<feature type="compositionally biased region" description="Polar residues" evidence="1">
    <location>
        <begin position="91"/>
        <end position="100"/>
    </location>
</feature>
<protein>
    <submittedName>
        <fullName evidence="2">Uncharacterized protein</fullName>
    </submittedName>
</protein>
<feature type="compositionally biased region" description="Polar residues" evidence="1">
    <location>
        <begin position="50"/>
        <end position="62"/>
    </location>
</feature>
<accession>A0AAQ3PMA6</accession>
<evidence type="ECO:0000256" key="1">
    <source>
        <dbReference type="SAM" id="MobiDB-lite"/>
    </source>
</evidence>
<evidence type="ECO:0000313" key="2">
    <source>
        <dbReference type="EMBL" id="WVZ49432.1"/>
    </source>
</evidence>
<dbReference type="AlphaFoldDB" id="A0AAQ3PMA6"/>
<reference evidence="2 3" key="1">
    <citation type="submission" date="2024-02" db="EMBL/GenBank/DDBJ databases">
        <title>High-quality chromosome-scale genome assembly of Pensacola bahiagrass (Paspalum notatum Flugge var. saurae).</title>
        <authorList>
            <person name="Vega J.M."/>
            <person name="Podio M."/>
            <person name="Orjuela J."/>
            <person name="Siena L.A."/>
            <person name="Pessino S.C."/>
            <person name="Combes M.C."/>
            <person name="Mariac C."/>
            <person name="Albertini E."/>
            <person name="Pupilli F."/>
            <person name="Ortiz J.P.A."/>
            <person name="Leblanc O."/>
        </authorList>
    </citation>
    <scope>NUCLEOTIDE SEQUENCE [LARGE SCALE GENOMIC DNA]</scope>
    <source>
        <strain evidence="2">R1</strain>
        <tissue evidence="2">Leaf</tissue>
    </source>
</reference>
<proteinExistence type="predicted"/>
<organism evidence="2 3">
    <name type="scientific">Paspalum notatum var. saurae</name>
    <dbReference type="NCBI Taxonomy" id="547442"/>
    <lineage>
        <taxon>Eukaryota</taxon>
        <taxon>Viridiplantae</taxon>
        <taxon>Streptophyta</taxon>
        <taxon>Embryophyta</taxon>
        <taxon>Tracheophyta</taxon>
        <taxon>Spermatophyta</taxon>
        <taxon>Magnoliopsida</taxon>
        <taxon>Liliopsida</taxon>
        <taxon>Poales</taxon>
        <taxon>Poaceae</taxon>
        <taxon>PACMAD clade</taxon>
        <taxon>Panicoideae</taxon>
        <taxon>Andropogonodae</taxon>
        <taxon>Paspaleae</taxon>
        <taxon>Paspalinae</taxon>
        <taxon>Paspalum</taxon>
    </lineage>
</organism>
<dbReference type="EMBL" id="CP144745">
    <property type="protein sequence ID" value="WVZ49432.1"/>
    <property type="molecule type" value="Genomic_DNA"/>
</dbReference>
<name>A0AAQ3PMA6_PASNO</name>
<keyword evidence="3" id="KW-1185">Reference proteome</keyword>
<dbReference type="Proteomes" id="UP001341281">
    <property type="component" value="Chromosome 01"/>
</dbReference>